<dbReference type="AlphaFoldDB" id="A0A871R548"/>
<proteinExistence type="predicted"/>
<name>A0A871R548_DEKBR</name>
<evidence type="ECO:0000313" key="3">
    <source>
        <dbReference type="Proteomes" id="UP000663131"/>
    </source>
</evidence>
<dbReference type="GO" id="GO:0007021">
    <property type="term" value="P:tubulin complex assembly"/>
    <property type="evidence" value="ECO:0007669"/>
    <property type="project" value="InterPro"/>
</dbReference>
<dbReference type="EMBL" id="CP063137">
    <property type="protein sequence ID" value="QOU21927.1"/>
    <property type="molecule type" value="Genomic_DNA"/>
</dbReference>
<evidence type="ECO:0000259" key="1">
    <source>
        <dbReference type="Pfam" id="PF25767"/>
    </source>
</evidence>
<dbReference type="OrthoDB" id="10253476at2759"/>
<reference evidence="2" key="1">
    <citation type="submission" date="2020-10" db="EMBL/GenBank/DDBJ databases">
        <authorList>
            <person name="Palmer J.M."/>
        </authorList>
    </citation>
    <scope>NUCLEOTIDE SEQUENCE</scope>
    <source>
        <strain evidence="2">UCD 2041</strain>
    </source>
</reference>
<dbReference type="Proteomes" id="UP000663131">
    <property type="component" value="Chromosome 9"/>
</dbReference>
<dbReference type="InterPro" id="IPR058033">
    <property type="entry name" value="ARM_TBCD_2nd"/>
</dbReference>
<dbReference type="Pfam" id="PF25767">
    <property type="entry name" value="ARM_TBCD_2nd"/>
    <property type="match status" value="1"/>
</dbReference>
<dbReference type="Gene3D" id="1.25.10.10">
    <property type="entry name" value="Leucine-rich Repeat Variant"/>
    <property type="match status" value="1"/>
</dbReference>
<reference evidence="2" key="2">
    <citation type="journal article" name="BMC Genomics">
        <title>New genome assemblies reveal patterns of domestication and adaptation across Brettanomyces (Dekkera) species.</title>
        <authorList>
            <person name="Roach M.J."/>
            <person name="Borneman A.R."/>
        </authorList>
    </citation>
    <scope>NUCLEOTIDE SEQUENCE</scope>
    <source>
        <strain evidence="2">UCD 2041</strain>
    </source>
</reference>
<dbReference type="Pfam" id="PF23579">
    <property type="entry name" value="ARM_TBCD"/>
    <property type="match status" value="1"/>
</dbReference>
<accession>A0A871R548</accession>
<dbReference type="RefSeq" id="XP_041138420.1">
    <property type="nucleotide sequence ID" value="XM_041280629.1"/>
</dbReference>
<feature type="domain" description="Tubulin-folding cofactor D ARM repeats" evidence="1">
    <location>
        <begin position="289"/>
        <end position="473"/>
    </location>
</feature>
<gene>
    <name evidence="2" type="ORF">BRETT_002091</name>
</gene>
<dbReference type="InterPro" id="IPR033162">
    <property type="entry name" value="TBCD"/>
</dbReference>
<dbReference type="GO" id="GO:0005096">
    <property type="term" value="F:GTPase activator activity"/>
    <property type="evidence" value="ECO:0007669"/>
    <property type="project" value="InterPro"/>
</dbReference>
<organism evidence="2 3">
    <name type="scientific">Dekkera bruxellensis</name>
    <name type="common">Brettanomyces custersii</name>
    <dbReference type="NCBI Taxonomy" id="5007"/>
    <lineage>
        <taxon>Eukaryota</taxon>
        <taxon>Fungi</taxon>
        <taxon>Dikarya</taxon>
        <taxon>Ascomycota</taxon>
        <taxon>Saccharomycotina</taxon>
        <taxon>Pichiomycetes</taxon>
        <taxon>Pichiales</taxon>
        <taxon>Pichiaceae</taxon>
        <taxon>Brettanomyces</taxon>
    </lineage>
</organism>
<protein>
    <recommendedName>
        <fullName evidence="1">Tubulin-folding cofactor D ARM repeats domain-containing protein</fullName>
    </recommendedName>
</protein>
<dbReference type="InterPro" id="IPR016024">
    <property type="entry name" value="ARM-type_fold"/>
</dbReference>
<dbReference type="KEGG" id="bbrx:BRETT_002091"/>
<dbReference type="GO" id="GO:0000226">
    <property type="term" value="P:microtubule cytoskeleton organization"/>
    <property type="evidence" value="ECO:0007669"/>
    <property type="project" value="TreeGrafter"/>
</dbReference>
<dbReference type="PANTHER" id="PTHR12658:SF0">
    <property type="entry name" value="TUBULIN-SPECIFIC CHAPERONE D"/>
    <property type="match status" value="1"/>
</dbReference>
<dbReference type="GO" id="GO:0007023">
    <property type="term" value="P:post-chaperonin tubulin folding pathway"/>
    <property type="evidence" value="ECO:0007669"/>
    <property type="project" value="InterPro"/>
</dbReference>
<dbReference type="InterPro" id="IPR011989">
    <property type="entry name" value="ARM-like"/>
</dbReference>
<dbReference type="GO" id="GO:0048487">
    <property type="term" value="F:beta-tubulin binding"/>
    <property type="evidence" value="ECO:0007669"/>
    <property type="project" value="InterPro"/>
</dbReference>
<evidence type="ECO:0000313" key="2">
    <source>
        <dbReference type="EMBL" id="QOU21927.1"/>
    </source>
</evidence>
<dbReference type="PANTHER" id="PTHR12658">
    <property type="entry name" value="BETA-TUBULIN COFACTOR D"/>
    <property type="match status" value="1"/>
</dbReference>
<dbReference type="SUPFAM" id="SSF48371">
    <property type="entry name" value="ARM repeat"/>
    <property type="match status" value="2"/>
</dbReference>
<dbReference type="GeneID" id="64574015"/>
<sequence>MSADEVNISKIADSLLSDIDISLQFILGEKNPGNNRDDIRINRNNSHSIFTKSIDQFQPCPQLMDTHLRSFINRITDSYIKNCLRSGQNSLLDEQISDSFYQFAKVRGSKTTSNFLNSDISLLPHVVKRVTLCSSWKSRYFLLLWLSVLILTPFPLSKIEDQLPDNVYIMSCTFLESSSGKETEAASVLMARFLSRVDTQYYLTRFITEHINSLKWKDTSVFTRIGILSTINFLLKISTLNHLSPYLNRISTLTFNELQDGSKLSSSVLKLLIKILGKLSLYFLRMANFSRIEDAITIMLSYVSHQDTNIRCTVSKQISKICLHVDPQSRADVIRALINQLDISPVDGNVFQDNLMIDMESIDISLYHGTLMTFGQVCGMVSSSSCLYKIASIVHKTLFTEQHRLMHTVGSNVRDASCFTCWSLFRRHHDSEIPEEILLALFKDLILVCCFDGDLMIRRAASATMQELVGRHGDRLFDLLGIHGSDAATYKIKLIETLDYTVLGHTKKSYKIPLQLYTKLDGFLYTEFIDYLFKKGVTNYDPNLRKLSCYTLKALIGASGASDAKINMSIGGLIKRYRDNEKPGLLYCIAELIELVKDTSLLETQNIRLAIQNLKFDFHHDNYSKGEEYLHLLGVMCGQIDFNLDDNTFDTVFNIIRIADKSEITSEFIFLSRNLTQVPTTYKNKWISYIRYGNIPSAKAIGYSFILKTEMNAIIRILLDTSKDAMLRSYLLDSISIYLSREKPAIDSKMKEILINQMDDYTVTNRGDVGNFVRLSAINLISENQTLFWNAEYPKMKKLIVMKLLRLTGEIMDNVKLRAFTLLRSLLGWRLDAHNLDQSTLLYHPRKYFSALLHLVSSDSNLFYDSDLMTEFWRGYCFSAGSPQAVSTVINSATYSFLELWEQLYDNQKMLILNCISLLLKSQKVTKGNKSRFQKMQSSCLNFVCNILELNIGITNTDNLKVIFVRTYNLTLGTSNYHRMFTAIRIFTNLYIRDVLKYQGCRKRIVWIYRNHPSPMIRERAYEALQEIEFEMDSRSKI</sequence>